<organism evidence="1">
    <name type="scientific">Candidatus Heimdallarchaeum aukensis</name>
    <dbReference type="NCBI Taxonomy" id="2876573"/>
    <lineage>
        <taxon>Archaea</taxon>
        <taxon>Promethearchaeati</taxon>
        <taxon>Candidatus Heimdallarchaeota</taxon>
        <taxon>Candidatus Heimdallarchaeia (ex Rinke et al. 2021) (nom. nud.)</taxon>
        <taxon>Candidatus Heimdallarchaeales</taxon>
        <taxon>Candidatus Heimdallarchaeaceae</taxon>
        <taxon>Candidatus Heimdallarchaeum</taxon>
    </lineage>
</organism>
<dbReference type="AlphaFoldDB" id="A0A9Y1BK34"/>
<protein>
    <submittedName>
        <fullName evidence="1">Uncharacterized protein</fullName>
    </submittedName>
</protein>
<name>A0A9Y1BK34_9ARCH</name>
<proteinExistence type="predicted"/>
<reference evidence="1" key="1">
    <citation type="journal article" date="2022" name="Nat. Microbiol.">
        <title>Unique mobile elements and scalable gene flow at the prokaryote-eukaryote boundary revealed by circularized Asgard archaea genomes.</title>
        <authorList>
            <person name="Wu F."/>
            <person name="Speth D.R."/>
            <person name="Philosof A."/>
            <person name="Cremiere A."/>
            <person name="Narayanan A."/>
            <person name="Barco R.A."/>
            <person name="Connon S.A."/>
            <person name="Amend J.P."/>
            <person name="Antoshechkin I.A."/>
            <person name="Orphan V.J."/>
        </authorList>
    </citation>
    <scope>NUCLEOTIDE SEQUENCE</scope>
    <source>
        <strain evidence="1">PM71</strain>
    </source>
</reference>
<dbReference type="Gene3D" id="3.40.50.1440">
    <property type="entry name" value="Tubulin/FtsZ, GTPase domain"/>
    <property type="match status" value="1"/>
</dbReference>
<dbReference type="InterPro" id="IPR036525">
    <property type="entry name" value="Tubulin/FtsZ_GTPase_sf"/>
</dbReference>
<dbReference type="Proteomes" id="UP001201020">
    <property type="component" value="Chromosome"/>
</dbReference>
<sequence>MSLKRILKRKKTILGTRKQKFNPLYKFDFQGIISDSRNDEKPFFGSELSDTLFFEGEEKLKDFAFLFLEESCEFYPSLTRRIKKCNSLLLANEEILNKYENKNHSIRLPSREIINSTFSLGKKWFRENQFEVLQKIENVTGNSSIIFIFAGNDGFLFGLLMDLLPIIKKKGKTPIVILEKPLRKQDLNAEVSFLSFISYLINLENTLIPFILLDHNKLIENNPSNDYLELKNKFRDRVMNIIIDITTASISKNDFYSYDLSDFLYIFQEAKGLCSLVAYDIYEQINDFTVLLKVENLASSIEIDNPPLRGFISIQTTDEGLSVANYKVFRQKYSNKDVFFAINGDKRRGTIIRGIFSFVSIPQEIVDSFNILNNIIVKEYNSDGELIGASILSSCDSLFEKEYYLIEENISKEDEEEKKSG</sequence>
<accession>A0A9Y1BK34</accession>
<gene>
    <name evidence="1" type="ORF">K9W45_11850</name>
</gene>
<evidence type="ECO:0000313" key="1">
    <source>
        <dbReference type="EMBL" id="UJG40516.1"/>
    </source>
</evidence>
<dbReference type="EMBL" id="CP084166">
    <property type="protein sequence ID" value="UJG40516.1"/>
    <property type="molecule type" value="Genomic_DNA"/>
</dbReference>